<dbReference type="PANTHER" id="PTHR15422:SF45">
    <property type="entry name" value="CYTOCHROME B561 DOMAIN-CONTAINING PROTEIN"/>
    <property type="match status" value="1"/>
</dbReference>
<dbReference type="InterPro" id="IPR045150">
    <property type="entry name" value="CYB561D1/2"/>
</dbReference>
<dbReference type="AlphaFoldDB" id="A0AAV4BB69"/>
<dbReference type="Gene3D" id="1.20.120.1770">
    <property type="match status" value="1"/>
</dbReference>
<comment type="caution">
    <text evidence="14">The sequence shown here is derived from an EMBL/GenBank/DDBJ whole genome shotgun (WGS) entry which is preliminary data.</text>
</comment>
<dbReference type="EC" id="7.2.1.3" evidence="11"/>
<evidence type="ECO:0000256" key="9">
    <source>
        <dbReference type="ARBA" id="ARBA00023004"/>
    </source>
</evidence>
<comment type="cofactor">
    <cofactor evidence="1">
        <name>heme b</name>
        <dbReference type="ChEBI" id="CHEBI:60344"/>
    </cofactor>
</comment>
<feature type="transmembrane region" description="Helical" evidence="12">
    <location>
        <begin position="24"/>
        <end position="47"/>
    </location>
</feature>
<evidence type="ECO:0000256" key="10">
    <source>
        <dbReference type="ARBA" id="ARBA00023136"/>
    </source>
</evidence>
<gene>
    <name evidence="14" type="ORF">PoB_004708100</name>
</gene>
<evidence type="ECO:0000256" key="1">
    <source>
        <dbReference type="ARBA" id="ARBA00001970"/>
    </source>
</evidence>
<dbReference type="PROSITE" id="PS50939">
    <property type="entry name" value="CYTOCHROME_B561"/>
    <property type="match status" value="1"/>
</dbReference>
<evidence type="ECO:0000256" key="6">
    <source>
        <dbReference type="ARBA" id="ARBA00022723"/>
    </source>
</evidence>
<sequence length="176" mass="18975">MVEAIVLFSKSSSLVPAWTRSDKAWLHSFLMGISMIAVSIGFAVIFYNKDMAGKPHFTTWHGLLGLITLCFCGAQSSGGALIKYYRYVGSYVKIRLADLKLYHATAGLCASLLITVTLLLSLFSTWAVSNIHWLLWYVCAGCVSASALVIMTHITGAYMPSPGQNSGSISGQPGQS</sequence>
<keyword evidence="4" id="KW-0349">Heme</keyword>
<keyword evidence="15" id="KW-1185">Reference proteome</keyword>
<evidence type="ECO:0000256" key="8">
    <source>
        <dbReference type="ARBA" id="ARBA00022989"/>
    </source>
</evidence>
<keyword evidence="8 12" id="KW-1133">Transmembrane helix</keyword>
<evidence type="ECO:0000259" key="13">
    <source>
        <dbReference type="PROSITE" id="PS50939"/>
    </source>
</evidence>
<evidence type="ECO:0000256" key="11">
    <source>
        <dbReference type="ARBA" id="ARBA00024225"/>
    </source>
</evidence>
<evidence type="ECO:0000256" key="4">
    <source>
        <dbReference type="ARBA" id="ARBA00022617"/>
    </source>
</evidence>
<feature type="domain" description="Cytochrome b561" evidence="13">
    <location>
        <begin position="1"/>
        <end position="159"/>
    </location>
</feature>
<evidence type="ECO:0000256" key="7">
    <source>
        <dbReference type="ARBA" id="ARBA00022982"/>
    </source>
</evidence>
<accession>A0AAV4BB69</accession>
<organism evidence="14 15">
    <name type="scientific">Plakobranchus ocellatus</name>
    <dbReference type="NCBI Taxonomy" id="259542"/>
    <lineage>
        <taxon>Eukaryota</taxon>
        <taxon>Metazoa</taxon>
        <taxon>Spiralia</taxon>
        <taxon>Lophotrochozoa</taxon>
        <taxon>Mollusca</taxon>
        <taxon>Gastropoda</taxon>
        <taxon>Heterobranchia</taxon>
        <taxon>Euthyneura</taxon>
        <taxon>Panpulmonata</taxon>
        <taxon>Sacoglossa</taxon>
        <taxon>Placobranchoidea</taxon>
        <taxon>Plakobranchidae</taxon>
        <taxon>Plakobranchus</taxon>
    </lineage>
</organism>
<dbReference type="GO" id="GO:0140571">
    <property type="term" value="F:transmembrane ascorbate ferrireductase activity"/>
    <property type="evidence" value="ECO:0007669"/>
    <property type="project" value="UniProtKB-EC"/>
</dbReference>
<evidence type="ECO:0000256" key="2">
    <source>
        <dbReference type="ARBA" id="ARBA00004141"/>
    </source>
</evidence>
<name>A0AAV4BB69_9GAST</name>
<feature type="transmembrane region" description="Helical" evidence="12">
    <location>
        <begin position="102"/>
        <end position="122"/>
    </location>
</feature>
<feature type="transmembrane region" description="Helical" evidence="12">
    <location>
        <begin position="134"/>
        <end position="154"/>
    </location>
</feature>
<dbReference type="PANTHER" id="PTHR15422">
    <property type="entry name" value="OS05G0565100 PROTEIN"/>
    <property type="match status" value="1"/>
</dbReference>
<keyword evidence="7" id="KW-0249">Electron transport</keyword>
<keyword evidence="10 12" id="KW-0472">Membrane</keyword>
<feature type="transmembrane region" description="Helical" evidence="12">
    <location>
        <begin position="59"/>
        <end position="82"/>
    </location>
</feature>
<protein>
    <recommendedName>
        <fullName evidence="11">ascorbate ferrireductase (transmembrane)</fullName>
        <ecNumber evidence="11">7.2.1.3</ecNumber>
    </recommendedName>
</protein>
<evidence type="ECO:0000313" key="15">
    <source>
        <dbReference type="Proteomes" id="UP000735302"/>
    </source>
</evidence>
<evidence type="ECO:0000313" key="14">
    <source>
        <dbReference type="EMBL" id="GFO20576.1"/>
    </source>
</evidence>
<dbReference type="GO" id="GO:0140575">
    <property type="term" value="F:transmembrane monodehydroascorbate reductase activity"/>
    <property type="evidence" value="ECO:0007669"/>
    <property type="project" value="InterPro"/>
</dbReference>
<dbReference type="Pfam" id="PF03188">
    <property type="entry name" value="Cytochrom_B561"/>
    <property type="match status" value="1"/>
</dbReference>
<keyword evidence="9" id="KW-0408">Iron</keyword>
<proteinExistence type="predicted"/>
<evidence type="ECO:0000256" key="5">
    <source>
        <dbReference type="ARBA" id="ARBA00022692"/>
    </source>
</evidence>
<keyword evidence="5 12" id="KW-0812">Transmembrane</keyword>
<keyword evidence="6" id="KW-0479">Metal-binding</keyword>
<dbReference type="GO" id="GO:0016020">
    <property type="term" value="C:membrane"/>
    <property type="evidence" value="ECO:0007669"/>
    <property type="project" value="UniProtKB-SubCell"/>
</dbReference>
<dbReference type="EMBL" id="BLXT01005178">
    <property type="protein sequence ID" value="GFO20576.1"/>
    <property type="molecule type" value="Genomic_DNA"/>
</dbReference>
<comment type="subcellular location">
    <subcellularLocation>
        <location evidence="2">Membrane</location>
        <topology evidence="2">Multi-pass membrane protein</topology>
    </subcellularLocation>
</comment>
<evidence type="ECO:0000256" key="3">
    <source>
        <dbReference type="ARBA" id="ARBA00022448"/>
    </source>
</evidence>
<evidence type="ECO:0000256" key="12">
    <source>
        <dbReference type="SAM" id="Phobius"/>
    </source>
</evidence>
<dbReference type="GO" id="GO:0046872">
    <property type="term" value="F:metal ion binding"/>
    <property type="evidence" value="ECO:0007669"/>
    <property type="project" value="UniProtKB-KW"/>
</dbReference>
<dbReference type="InterPro" id="IPR006593">
    <property type="entry name" value="Cyt_b561/ferric_Rdtase_TM"/>
</dbReference>
<keyword evidence="3" id="KW-0813">Transport</keyword>
<reference evidence="14 15" key="1">
    <citation type="journal article" date="2021" name="Elife">
        <title>Chloroplast acquisition without the gene transfer in kleptoplastic sea slugs, Plakobranchus ocellatus.</title>
        <authorList>
            <person name="Maeda T."/>
            <person name="Takahashi S."/>
            <person name="Yoshida T."/>
            <person name="Shimamura S."/>
            <person name="Takaki Y."/>
            <person name="Nagai Y."/>
            <person name="Toyoda A."/>
            <person name="Suzuki Y."/>
            <person name="Arimoto A."/>
            <person name="Ishii H."/>
            <person name="Satoh N."/>
            <person name="Nishiyama T."/>
            <person name="Hasebe M."/>
            <person name="Maruyama T."/>
            <person name="Minagawa J."/>
            <person name="Obokata J."/>
            <person name="Shigenobu S."/>
        </authorList>
    </citation>
    <scope>NUCLEOTIDE SEQUENCE [LARGE SCALE GENOMIC DNA]</scope>
</reference>
<dbReference type="SMART" id="SM00665">
    <property type="entry name" value="B561"/>
    <property type="match status" value="1"/>
</dbReference>
<dbReference type="Proteomes" id="UP000735302">
    <property type="component" value="Unassembled WGS sequence"/>
</dbReference>
<dbReference type="CDD" id="cd08761">
    <property type="entry name" value="Cyt_b561_CYB561D2_like"/>
    <property type="match status" value="1"/>
</dbReference>